<dbReference type="SUPFAM" id="SSF51905">
    <property type="entry name" value="FAD/NAD(P)-binding domain"/>
    <property type="match status" value="1"/>
</dbReference>
<dbReference type="InterPro" id="IPR036188">
    <property type="entry name" value="FAD/NAD-bd_sf"/>
</dbReference>
<comment type="caution">
    <text evidence="7">The sequence shown here is derived from an EMBL/GenBank/DDBJ whole genome shotgun (WGS) entry which is preliminary data.</text>
</comment>
<dbReference type="GO" id="GO:0051537">
    <property type="term" value="F:2 iron, 2 sulfur cluster binding"/>
    <property type="evidence" value="ECO:0007669"/>
    <property type="project" value="UniProtKB-KW"/>
</dbReference>
<keyword evidence="5" id="KW-1015">Disulfide bond</keyword>
<evidence type="ECO:0000256" key="3">
    <source>
        <dbReference type="ARBA" id="ARBA00023004"/>
    </source>
</evidence>
<proteinExistence type="predicted"/>
<dbReference type="AlphaFoldDB" id="A0A2S7I8K4"/>
<dbReference type="EMBL" id="PTPZ01000001">
    <property type="protein sequence ID" value="PPZ92855.1"/>
    <property type="molecule type" value="Genomic_DNA"/>
</dbReference>
<dbReference type="SUPFAM" id="SSF50022">
    <property type="entry name" value="ISP domain"/>
    <property type="match status" value="1"/>
</dbReference>
<feature type="domain" description="Rieske" evidence="6">
    <location>
        <begin position="417"/>
        <end position="503"/>
    </location>
</feature>
<dbReference type="Proteomes" id="UP000238565">
    <property type="component" value="Unassembled WGS sequence"/>
</dbReference>
<dbReference type="InterPro" id="IPR006076">
    <property type="entry name" value="FAD-dep_OxRdtase"/>
</dbReference>
<dbReference type="InterPro" id="IPR017941">
    <property type="entry name" value="Rieske_2Fe-2S"/>
</dbReference>
<evidence type="ECO:0000256" key="1">
    <source>
        <dbReference type="ARBA" id="ARBA00022714"/>
    </source>
</evidence>
<dbReference type="Gene3D" id="3.30.9.10">
    <property type="entry name" value="D-Amino Acid Oxidase, subunit A, domain 2"/>
    <property type="match status" value="1"/>
</dbReference>
<evidence type="ECO:0000313" key="8">
    <source>
        <dbReference type="Proteomes" id="UP000238565"/>
    </source>
</evidence>
<dbReference type="PANTHER" id="PTHR13847:SF281">
    <property type="entry name" value="FAD DEPENDENT OXIDOREDUCTASE DOMAIN-CONTAINING PROTEIN"/>
    <property type="match status" value="1"/>
</dbReference>
<dbReference type="PRINTS" id="PR00162">
    <property type="entry name" value="RIESKE"/>
</dbReference>
<gene>
    <name evidence="7" type="ORF">C3729_02285</name>
</gene>
<dbReference type="Pfam" id="PF00355">
    <property type="entry name" value="Rieske"/>
    <property type="match status" value="1"/>
</dbReference>
<organism evidence="7 8">
    <name type="scientific">Cloacibacterium normanense</name>
    <dbReference type="NCBI Taxonomy" id="237258"/>
    <lineage>
        <taxon>Bacteria</taxon>
        <taxon>Pseudomonadati</taxon>
        <taxon>Bacteroidota</taxon>
        <taxon>Flavobacteriia</taxon>
        <taxon>Flavobacteriales</taxon>
        <taxon>Weeksellaceae</taxon>
    </lineage>
</organism>
<dbReference type="InterPro" id="IPR036922">
    <property type="entry name" value="Rieske_2Fe-2S_sf"/>
</dbReference>
<name>A0A2S7I8K4_9FLAO</name>
<evidence type="ECO:0000259" key="6">
    <source>
        <dbReference type="PROSITE" id="PS51296"/>
    </source>
</evidence>
<dbReference type="PANTHER" id="PTHR13847">
    <property type="entry name" value="SARCOSINE DEHYDROGENASE-RELATED"/>
    <property type="match status" value="1"/>
</dbReference>
<sequence length="523" mass="59616">MNRARQNKNFWNTRKTLTQDSISSDELYDVVIIGAGITGITLGNELQKRNKKCLILEKEYPGSGTTGKSTAFINNFLETPYDELIQCFGESKAKVIADQAQETIQYIYQNIKNYQIRCEHKKCNFYLFSTEKEQNEKLTQILKAHTSLGIPTKRIYELPFDIPYKKALEIEGQLQFHPLKYLKRLLQEFEKNGGQLLSHCAVLSCNSQDDMVVIKTEDKKNILSKKVVWATHNPPADTRLNLLVTPYISYALCGNLKNTPPKIAQGGDLEKPYHYFRYHKSGKDYKIIAGGFDHKAGQENSTKNPFEDLEEYVKERFTLEVKNKWFAPYYTSADGLPYIGLMPGEQNIYVATGFGGDGMLYGSMAARIIPELMDGKESEISQLLSPCRSHHICSAQSIIHENVNSFFKHIHQRQNAELNFDLENIEKGEGKLTQCQGKTFAVYRDTGDSLHYLSPLCTHMGCTVQWNTTEKTWDCPCHGSQFEPNGRVIHGPALKNLEVVKIEHPEKEEATPKKMTENKFINP</sequence>
<dbReference type="GO" id="GO:0046872">
    <property type="term" value="F:metal ion binding"/>
    <property type="evidence" value="ECO:0007669"/>
    <property type="project" value="UniProtKB-KW"/>
</dbReference>
<reference evidence="7 8" key="1">
    <citation type="submission" date="2018-02" db="EMBL/GenBank/DDBJ databases">
        <title>Draft genome sequence of bacterial isolates from marine environment.</title>
        <authorList>
            <person name="Singh S.K."/>
            <person name="Hill R."/>
            <person name="Major S."/>
            <person name="Cai H."/>
            <person name="Li Y."/>
        </authorList>
    </citation>
    <scope>NUCLEOTIDE SEQUENCE [LARGE SCALE GENOMIC DNA]</scope>
    <source>
        <strain evidence="7 8">IMET F</strain>
    </source>
</reference>
<keyword evidence="3" id="KW-0408">Iron</keyword>
<dbReference type="RefSeq" id="WP_104792648.1">
    <property type="nucleotide sequence ID" value="NZ_PTPZ01000001.1"/>
</dbReference>
<accession>A0A2S7I8K4</accession>
<evidence type="ECO:0000256" key="4">
    <source>
        <dbReference type="ARBA" id="ARBA00023014"/>
    </source>
</evidence>
<dbReference type="PROSITE" id="PS51296">
    <property type="entry name" value="RIESKE"/>
    <property type="match status" value="1"/>
</dbReference>
<evidence type="ECO:0000256" key="5">
    <source>
        <dbReference type="ARBA" id="ARBA00023157"/>
    </source>
</evidence>
<evidence type="ECO:0000256" key="2">
    <source>
        <dbReference type="ARBA" id="ARBA00022723"/>
    </source>
</evidence>
<keyword evidence="2" id="KW-0479">Metal-binding</keyword>
<dbReference type="Gene3D" id="3.50.50.60">
    <property type="entry name" value="FAD/NAD(P)-binding domain"/>
    <property type="match status" value="1"/>
</dbReference>
<keyword evidence="4" id="KW-0411">Iron-sulfur</keyword>
<evidence type="ECO:0000313" key="7">
    <source>
        <dbReference type="EMBL" id="PPZ92855.1"/>
    </source>
</evidence>
<keyword evidence="1" id="KW-0001">2Fe-2S</keyword>
<dbReference type="Pfam" id="PF01266">
    <property type="entry name" value="DAO"/>
    <property type="match status" value="1"/>
</dbReference>
<dbReference type="Gene3D" id="2.102.10.10">
    <property type="entry name" value="Rieske [2Fe-2S] iron-sulphur domain"/>
    <property type="match status" value="1"/>
</dbReference>
<dbReference type="GO" id="GO:0016020">
    <property type="term" value="C:membrane"/>
    <property type="evidence" value="ECO:0007669"/>
    <property type="project" value="InterPro"/>
</dbReference>
<dbReference type="InterPro" id="IPR005805">
    <property type="entry name" value="Rieske_Fe-S_prot_C"/>
</dbReference>
<dbReference type="GO" id="GO:0005737">
    <property type="term" value="C:cytoplasm"/>
    <property type="evidence" value="ECO:0007669"/>
    <property type="project" value="TreeGrafter"/>
</dbReference>
<protein>
    <recommendedName>
        <fullName evidence="6">Rieske domain-containing protein</fullName>
    </recommendedName>
</protein>